<dbReference type="EMBL" id="AABGUK010000001">
    <property type="protein sequence ID" value="EAH4240495.1"/>
    <property type="molecule type" value="Genomic_DNA"/>
</dbReference>
<dbReference type="Proteomes" id="UP000844415">
    <property type="component" value="Unassembled WGS sequence"/>
</dbReference>
<evidence type="ECO:0000313" key="22">
    <source>
        <dbReference type="EMBL" id="EAG2996538.1"/>
    </source>
</evidence>
<dbReference type="SUPFAM" id="SSF89028">
    <property type="entry name" value="Cobalamin adenosyltransferase-like"/>
    <property type="match status" value="1"/>
</dbReference>
<evidence type="ECO:0000313" key="100">
    <source>
        <dbReference type="Proteomes" id="UP000549379"/>
    </source>
</evidence>
<dbReference type="Proteomes" id="UP000844471">
    <property type="component" value="Unassembled WGS sequence"/>
</dbReference>
<evidence type="ECO:0000313" key="102">
    <source>
        <dbReference type="Proteomes" id="UP000841146"/>
    </source>
</evidence>
<dbReference type="EMBL" id="AACJYH010000012">
    <property type="protein sequence ID" value="EAK8898754.1"/>
    <property type="molecule type" value="Genomic_DNA"/>
</dbReference>
<evidence type="ECO:0000313" key="81">
    <source>
        <dbReference type="Proteomes" id="UP000455569"/>
    </source>
</evidence>
<dbReference type="Proteomes" id="UP000331186">
    <property type="component" value="Unassembled WGS sequence"/>
</dbReference>
<dbReference type="Proteomes" id="UP000350032">
    <property type="component" value="Unassembled WGS sequence"/>
</dbReference>
<evidence type="ECO:0000313" key="89">
    <source>
        <dbReference type="Proteomes" id="UP000524387"/>
    </source>
</evidence>
<dbReference type="Proteomes" id="UP000549379">
    <property type="component" value="Unassembled WGS sequence"/>
</dbReference>
<evidence type="ECO:0000313" key="78">
    <source>
        <dbReference type="Proteomes" id="UP000410967"/>
    </source>
</evidence>
<evidence type="ECO:0000313" key="66">
    <source>
        <dbReference type="Proteomes" id="UP000345329"/>
    </source>
</evidence>
<dbReference type="Proteomes" id="UP000478704">
    <property type="component" value="Unassembled WGS sequence"/>
</dbReference>
<evidence type="ECO:0000313" key="105">
    <source>
        <dbReference type="Proteomes" id="UP000844415"/>
    </source>
</evidence>
<dbReference type="Proteomes" id="UP000335978">
    <property type="component" value="Unassembled WGS sequence"/>
</dbReference>
<evidence type="ECO:0000313" key="13">
    <source>
        <dbReference type="EMBL" id="EAD5785010.1"/>
    </source>
</evidence>
<evidence type="ECO:0000313" key="33">
    <source>
        <dbReference type="EMBL" id="EAH4371602.1"/>
    </source>
</evidence>
<dbReference type="Proteomes" id="UP000842809">
    <property type="component" value="Unassembled WGS sequence"/>
</dbReference>
<evidence type="ECO:0000313" key="69">
    <source>
        <dbReference type="Proteomes" id="UP000358545"/>
    </source>
</evidence>
<evidence type="ECO:0000313" key="87">
    <source>
        <dbReference type="Proteomes" id="UP000489121"/>
    </source>
</evidence>
<evidence type="ECO:0000313" key="46">
    <source>
        <dbReference type="EMBL" id="EDP8515333.1"/>
    </source>
</evidence>
<dbReference type="Proteomes" id="UP000376505">
    <property type="component" value="Unassembled WGS sequence"/>
</dbReference>
<evidence type="ECO:0000313" key="104">
    <source>
        <dbReference type="Proteomes" id="UP000843775"/>
    </source>
</evidence>
<dbReference type="EMBL" id="AABCVX010000001">
    <property type="protein sequence ID" value="EAG6168457.1"/>
    <property type="molecule type" value="Genomic_DNA"/>
</dbReference>
<dbReference type="EMBL" id="AALGDA010000010">
    <property type="protein sequence ID" value="ECY9782327.1"/>
    <property type="molecule type" value="Genomic_DNA"/>
</dbReference>
<dbReference type="Proteomes" id="UP000272537">
    <property type="component" value="Unassembled WGS sequence"/>
</dbReference>
<dbReference type="Proteomes" id="UP000528151">
    <property type="component" value="Unassembled WGS sequence"/>
</dbReference>
<dbReference type="Proteomes" id="UP000365297">
    <property type="component" value="Unassembled WGS sequence"/>
</dbReference>
<dbReference type="InterPro" id="IPR036451">
    <property type="entry name" value="CblAdoTrfase-like_sf"/>
</dbReference>
<dbReference type="EMBL" id="AAIAJJ010000007">
    <property type="protein sequence ID" value="ECC1557849.1"/>
    <property type="molecule type" value="Genomic_DNA"/>
</dbReference>
<dbReference type="EMBL" id="AABEMN010000019">
    <property type="protein sequence ID" value="EAG9520558.1"/>
    <property type="molecule type" value="Genomic_DNA"/>
</dbReference>
<dbReference type="Proteomes" id="UP000345329">
    <property type="component" value="Unassembled WGS sequence"/>
</dbReference>
<evidence type="ECO:0000313" key="7">
    <source>
        <dbReference type="EMBL" id="EAC6548056.1"/>
    </source>
</evidence>
<dbReference type="EMBL" id="AACKDQ010000004">
    <property type="protein sequence ID" value="EAK9315984.1"/>
    <property type="molecule type" value="Genomic_DNA"/>
</dbReference>
<evidence type="ECO:0000313" key="38">
    <source>
        <dbReference type="EMBL" id="ECC1557849.1"/>
    </source>
</evidence>
<evidence type="ECO:0000313" key="79">
    <source>
        <dbReference type="Proteomes" id="UP000423131"/>
    </source>
</evidence>
<protein>
    <submittedName>
        <fullName evidence="49">Cobalamin adenosyltransferase</fullName>
    </submittedName>
</protein>
<evidence type="ECO:0000313" key="5">
    <source>
        <dbReference type="EMBL" id="EAC4553359.1"/>
    </source>
</evidence>
<evidence type="ECO:0000313" key="58">
    <source>
        <dbReference type="Proteomes" id="UP000272537"/>
    </source>
</evidence>
<evidence type="ECO:0000313" key="16">
    <source>
        <dbReference type="EMBL" id="EAE4942925.1"/>
    </source>
</evidence>
<dbReference type="Proteomes" id="UP000393182">
    <property type="component" value="Unassembled WGS sequence"/>
</dbReference>
<dbReference type="KEGG" id="lmv:Y193_09830"/>
<dbReference type="EMBL" id="AAANYR010000001">
    <property type="protein sequence ID" value="EAD5785010.1"/>
    <property type="molecule type" value="Genomic_DNA"/>
</dbReference>
<evidence type="ECO:0000313" key="15">
    <source>
        <dbReference type="EMBL" id="EAE2352791.1"/>
    </source>
</evidence>
<dbReference type="InterPro" id="IPR009194">
    <property type="entry name" value="AdoTrfase_EutT"/>
</dbReference>
<evidence type="ECO:0000313" key="28">
    <source>
        <dbReference type="EMBL" id="EAG9388242.1"/>
    </source>
</evidence>
<evidence type="ECO:0000313" key="82">
    <source>
        <dbReference type="Proteomes" id="UP000467347"/>
    </source>
</evidence>
<evidence type="ECO:0000313" key="63">
    <source>
        <dbReference type="Proteomes" id="UP000337746"/>
    </source>
</evidence>
<dbReference type="GO" id="GO:0008817">
    <property type="term" value="F:corrinoid adenosyltransferase activity"/>
    <property type="evidence" value="ECO:0007669"/>
    <property type="project" value="InterPro"/>
</dbReference>
<dbReference type="EMBL" id="AANEHK010000012">
    <property type="protein sequence ID" value="EDO0986765.1"/>
    <property type="molecule type" value="Genomic_DNA"/>
</dbReference>
<sequence length="251" mass="29204">MAILTEDELRKAYLHTDLKTTKKLDIKKGTIITPSAKSFLSEKKIDLHYIDEIAETKVVVEPVKKETTRAKFQTIYGGALDEKPEHMTHLRGNLLVFKDHPQIAFRGKLDTLEAEILETQCSVAAEFKDLAEDLQEILTFVRNIVRSEVLNEQIESVHLLGMDEKELRERSHNPKKYYQMTHFMPDYTMGNAVIRLNKIRTMVRETELAAFLAFKEADYSIKRPDIIQALNRLSSLFWILMFRVRTGEYKK</sequence>
<evidence type="ECO:0000313" key="74">
    <source>
        <dbReference type="Proteomes" id="UP000379076"/>
    </source>
</evidence>
<proteinExistence type="predicted"/>
<evidence type="ECO:0000313" key="85">
    <source>
        <dbReference type="Proteomes" id="UP000478704"/>
    </source>
</evidence>
<evidence type="ECO:0000313" key="44">
    <source>
        <dbReference type="EMBL" id="EDN9835075.1"/>
    </source>
</evidence>
<dbReference type="EMBL" id="AABBAW010000001">
    <property type="protein sequence ID" value="EAG2513638.1"/>
    <property type="molecule type" value="Genomic_DNA"/>
</dbReference>
<evidence type="ECO:0000313" key="40">
    <source>
        <dbReference type="EMBL" id="ECY6544940.1"/>
    </source>
</evidence>
<dbReference type="Proteomes" id="UP000467536">
    <property type="component" value="Unassembled WGS sequence"/>
</dbReference>
<evidence type="ECO:0000313" key="64">
    <source>
        <dbReference type="Proteomes" id="UP000339309"/>
    </source>
</evidence>
<dbReference type="EMBL" id="DAAJZA010000003">
    <property type="protein sequence ID" value="HAC1754329.1"/>
    <property type="molecule type" value="Genomic_DNA"/>
</dbReference>
<dbReference type="Proteomes" id="UP000841146">
    <property type="component" value="Unassembled WGS sequence"/>
</dbReference>
<evidence type="ECO:0000313" key="57">
    <source>
        <dbReference type="EMBL" id="TYU56386.1"/>
    </source>
</evidence>
<gene>
    <name evidence="17" type="ORF">A8L61_11525</name>
    <name evidence="26" type="ORF">AB917_11805</name>
    <name evidence="5" type="ORF">ABZ57_12760</name>
    <name evidence="55" type="ORF">AJL21_13010</name>
    <name evidence="14" type="ORF">ART25_02700</name>
    <name evidence="6" type="ORF">ARY78_00335</name>
    <name evidence="21" type="ORF">B1N52_00555</name>
    <name evidence="20" type="ORF">B1S26_00620</name>
    <name evidence="22" type="ORF">B5K54_04440</name>
    <name evidence="18" type="ORF">BB997_03530</name>
    <name evidence="39" type="ORF">BCZ19_00560</name>
    <name evidence="19" type="ORF">BCZ21_13295</name>
    <name evidence="24" type="ORF">CA369_12160</name>
    <name evidence="23" type="ORF">CAV64_02325</name>
    <name evidence="28" type="ORF">CW845_12165</name>
    <name evidence="27" type="ORF">CW895_13095</name>
    <name evidence="30" type="ORF">D4920_14440</name>
    <name evidence="29" type="ORF">D4B11_12320</name>
    <name evidence="31" type="ORF">D5N24_13800</name>
    <name evidence="34" type="ORF">D7104_13705</name>
    <name evidence="25" type="ORF">DCT16_03530</name>
    <name evidence="8" type="ORF">DQ70_09285</name>
    <name evidence="7" type="ORF">DU018_06680</name>
    <name evidence="56" type="ORF">DYZ80_00071</name>
    <name evidence="16" type="ORF">E1W56_12835</name>
    <name evidence="32" type="ORF">E5F58_00605</name>
    <name evidence="33" type="ORF">E5H26_02665</name>
    <name evidence="13" type="ORF">EX365_00365</name>
    <name evidence="12" type="ORF">EXZ73_07660</name>
    <name evidence="40" type="ORF">F6436_11390</name>
    <name evidence="41" type="ORF">F6515_04910</name>
    <name evidence="35" type="ORF">FA835_02570</name>
    <name evidence="37" type="ORF">FLQ97_08670</name>
    <name evidence="36" type="ORF">FLR03_12365</name>
    <name evidence="38" type="ORF">FNX40_13650</name>
    <name evidence="45" type="ORF">FV747_12250</name>
    <name evidence="57" type="ORF">FZW98_02290</name>
    <name evidence="46" type="ORF">G3O21_002788</name>
    <name evidence="42" type="ORF">GCV64_02720</name>
    <name evidence="47" type="ORF">GHH22_12705</name>
    <name evidence="52" type="ORF">GI949_05020</name>
    <name evidence="48" type="ORF">GIH49_01870</name>
    <name evidence="44" type="ORF">GJW51_00170</name>
    <name evidence="43" type="ORF">GQG13_03690</name>
    <name evidence="49" type="ORF">GYS09_13045</name>
    <name evidence="50" type="ORF">GYX23_08400</name>
    <name evidence="51" type="ORF">GYY14_13295</name>
    <name evidence="53" type="ORF">HQN34_000835</name>
    <name evidence="54" type="ORF">HZJ64_05645</name>
    <name evidence="9" type="ORF">KV70_12510</name>
    <name evidence="10" type="ORF">QD52_00360</name>
    <name evidence="11" type="ORF">UI29_00385</name>
    <name evidence="15" type="ORF">Y261_00330</name>
</gene>
<dbReference type="Proteomes" id="UP000339309">
    <property type="component" value="Unassembled WGS sequence"/>
</dbReference>
<evidence type="ECO:0000313" key="11">
    <source>
        <dbReference type="EMBL" id="EAD3791225.1"/>
    </source>
</evidence>
<dbReference type="EMBL" id="AABAGT010000017">
    <property type="protein sequence ID" value="EAG0867908.1"/>
    <property type="molecule type" value="Genomic_DNA"/>
</dbReference>
<dbReference type="EMBL" id="AAAMZD010000001">
    <property type="protein sequence ID" value="EAD3791225.1"/>
    <property type="molecule type" value="Genomic_DNA"/>
</dbReference>
<evidence type="ECO:0000313" key="77">
    <source>
        <dbReference type="Proteomes" id="UP000403352"/>
    </source>
</evidence>
<dbReference type="EMBL" id="AABBZO010000015">
    <property type="protein sequence ID" value="EAG4463045.1"/>
    <property type="molecule type" value="Genomic_DNA"/>
</dbReference>
<dbReference type="RefSeq" id="WP_003724718.1">
    <property type="nucleotide sequence ID" value="NC_021824.1"/>
</dbReference>
<dbReference type="Proteomes" id="UP000364988">
    <property type="component" value="Unassembled WGS sequence"/>
</dbReference>
<evidence type="ECO:0000313" key="101">
    <source>
        <dbReference type="Proteomes" id="UP000566721"/>
    </source>
</evidence>
<dbReference type="Proteomes" id="UP000843775">
    <property type="component" value="Unassembled WGS sequence"/>
</dbReference>
<dbReference type="Proteomes" id="UP000410967">
    <property type="component" value="Unassembled WGS sequence"/>
</dbReference>
<evidence type="ECO:0000313" key="25">
    <source>
        <dbReference type="EMBL" id="EAG6168457.1"/>
    </source>
</evidence>
<dbReference type="EMBL" id="AAHZFY010000017">
    <property type="protein sequence ID" value="ECB9513809.1"/>
    <property type="molecule type" value="Genomic_DNA"/>
</dbReference>
<dbReference type="Proteomes" id="UP000524387">
    <property type="component" value="Unassembled WGS sequence"/>
</dbReference>
<dbReference type="EMBL" id="VTIK01000001">
    <property type="protein sequence ID" value="TYU56386.1"/>
    <property type="molecule type" value="Genomic_DNA"/>
</dbReference>
<dbReference type="Proteomes" id="UP000548278">
    <property type="component" value="Unassembled WGS sequence"/>
</dbReference>
<dbReference type="Proteomes" id="UP000322220">
    <property type="component" value="Unassembled WGS sequence"/>
</dbReference>
<evidence type="ECO:0000313" key="43">
    <source>
        <dbReference type="EMBL" id="EDN7714224.1"/>
    </source>
</evidence>
<evidence type="ECO:0000313" key="97">
    <source>
        <dbReference type="Proteomes" id="UP000544530"/>
    </source>
</evidence>
<evidence type="ECO:0000313" key="103">
    <source>
        <dbReference type="Proteomes" id="UP000843503"/>
    </source>
</evidence>
<evidence type="ECO:0000313" key="93">
    <source>
        <dbReference type="Proteomes" id="UP000530452"/>
    </source>
</evidence>
<dbReference type="EMBL" id="AABAYG010000001">
    <property type="protein sequence ID" value="EAG2243898.1"/>
    <property type="molecule type" value="Genomic_DNA"/>
</dbReference>
<dbReference type="GO" id="GO:0006580">
    <property type="term" value="P:ethanolamine metabolic process"/>
    <property type="evidence" value="ECO:0007669"/>
    <property type="project" value="InterPro"/>
</dbReference>
<dbReference type="EMBL" id="AANPAU010000012">
    <property type="protein sequence ID" value="EDP8515333.1"/>
    <property type="molecule type" value="Genomic_DNA"/>
</dbReference>
<evidence type="ECO:0000313" key="9">
    <source>
        <dbReference type="EMBL" id="EAC9041035.1"/>
    </source>
</evidence>
<evidence type="ECO:0000313" key="95">
    <source>
        <dbReference type="Proteomes" id="UP000540117"/>
    </source>
</evidence>
<dbReference type="EMBL" id="AALEDS010000011">
    <property type="protein sequence ID" value="ECY6544940.1"/>
    <property type="molecule type" value="Genomic_DNA"/>
</dbReference>
<dbReference type="Proteomes" id="UP000566721">
    <property type="component" value="Unassembled WGS sequence"/>
</dbReference>
<dbReference type="EMBL" id="AAAREG010000001">
    <property type="protein sequence ID" value="EAE2352791.1"/>
    <property type="molecule type" value="Genomic_DNA"/>
</dbReference>
<evidence type="ECO:0000313" key="18">
    <source>
        <dbReference type="EMBL" id="EAG1892675.1"/>
    </source>
</evidence>
<evidence type="ECO:0000313" key="72">
    <source>
        <dbReference type="Proteomes" id="UP000368512"/>
    </source>
</evidence>
<dbReference type="Proteomes" id="UP000344343">
    <property type="component" value="Unassembled WGS sequence"/>
</dbReference>
<dbReference type="Proteomes" id="UP000840039">
    <property type="component" value="Unassembled WGS sequence"/>
</dbReference>
<reference evidence="49" key="9">
    <citation type="submission" date="2020-01" db="EMBL/GenBank/DDBJ databases">
        <authorList>
            <consortium name="NCBI Pathogen Detection Project"/>
        </authorList>
    </citation>
    <scope>NUCLEOTIDE SEQUENCE</scope>
    <source>
        <strain evidence="47">09CEB371LM</strain>
        <strain evidence="53">2017-325981-023-01</strain>
        <strain evidence="49">CFIAFB20100120</strain>
        <strain evidence="51">CFIAFB20170037</strain>
        <strain evidence="50">CFIAFB20170045</strain>
        <strain evidence="52">DMG1500109</strain>
        <strain evidence="48">HPB3501</strain>
    </source>
</reference>
<dbReference type="EMBL" id="AANCRK010000001">
    <property type="protein sequence ID" value="EDN7714224.1"/>
    <property type="molecule type" value="Genomic_DNA"/>
</dbReference>
<evidence type="ECO:0000313" key="19">
    <source>
        <dbReference type="EMBL" id="EAG2088241.1"/>
    </source>
</evidence>
<evidence type="ECO:0000313" key="31">
    <source>
        <dbReference type="EMBL" id="EAH3295480.1"/>
    </source>
</evidence>
<dbReference type="EMBL" id="AAMGHX010000001">
    <property type="protein sequence ID" value="EDH0840001.1"/>
    <property type="molecule type" value="Genomic_DNA"/>
</dbReference>
<evidence type="ECO:0000313" key="23">
    <source>
        <dbReference type="EMBL" id="EAG4330090.1"/>
    </source>
</evidence>
<feature type="domain" description="Cobalamin adenosyltransferase-like" evidence="4">
    <location>
        <begin position="83"/>
        <end position="242"/>
    </location>
</feature>
<dbReference type="EMBL" id="AABAWE010000007">
    <property type="protein sequence ID" value="EAG2088241.1"/>
    <property type="molecule type" value="Genomic_DNA"/>
</dbReference>
<evidence type="ECO:0000313" key="26">
    <source>
        <dbReference type="EMBL" id="EAG6991271.1"/>
    </source>
</evidence>
<dbReference type="Proteomes" id="UP000525850">
    <property type="component" value="Unassembled WGS sequence"/>
</dbReference>
<dbReference type="Proteomes" id="UP000337746">
    <property type="component" value="Unassembled WGS sequence"/>
</dbReference>
<evidence type="ECO:0000313" key="47">
    <source>
        <dbReference type="EMBL" id="HAA8053999.1"/>
    </source>
</evidence>
<evidence type="ECO:0000256" key="3">
    <source>
        <dbReference type="ARBA" id="ARBA00022840"/>
    </source>
</evidence>
<evidence type="ECO:0000313" key="35">
    <source>
        <dbReference type="EMBL" id="EAK9315984.1"/>
    </source>
</evidence>
<evidence type="ECO:0000313" key="75">
    <source>
        <dbReference type="Proteomes" id="UP000389283"/>
    </source>
</evidence>
<dbReference type="Proteomes" id="UP000389283">
    <property type="component" value="Unassembled WGS sequence"/>
</dbReference>
<evidence type="ECO:0000313" key="55">
    <source>
        <dbReference type="EMBL" id="OET49178.1"/>
    </source>
</evidence>
<dbReference type="Proteomes" id="UP000843503">
    <property type="component" value="Unassembled WGS sequence"/>
</dbReference>
<dbReference type="GO" id="GO:0005524">
    <property type="term" value="F:ATP binding"/>
    <property type="evidence" value="ECO:0007669"/>
    <property type="project" value="UniProtKB-KW"/>
</dbReference>
<dbReference type="EMBL" id="AAAIKW010000010">
    <property type="protein sequence ID" value="EAC4553359.1"/>
    <property type="molecule type" value="Genomic_DNA"/>
</dbReference>
<comment type="caution">
    <text evidence="49">The sequence shown here is derived from an EMBL/GenBank/DDBJ whole genome shotgun (WGS) entry which is preliminary data.</text>
</comment>
<evidence type="ECO:0000313" key="90">
    <source>
        <dbReference type="Proteomes" id="UP000525850"/>
    </source>
</evidence>
<reference evidence="102 103" key="3">
    <citation type="journal article" date="2018" name="Genome Biol.">
        <title>SKESA: strategic k-mer extension for scrupulous assemblies.</title>
        <authorList>
            <person name="Souvorov A."/>
            <person name="Agarwala R."/>
            <person name="Lipman D.J."/>
        </authorList>
    </citation>
    <scope>NUCLEOTIDE SEQUENCE [LARGE SCALE GENOMIC DNA]</scope>
    <source>
        <strain evidence="47">09CEB371LM</strain>
        <strain evidence="53">2017-325981-023-01</strain>
        <strain evidence="49 105">CFIAFB20100120</strain>
        <strain evidence="51">CFIAFB20170037</strain>
        <strain evidence="50 102">CFIAFB20170045</strain>
        <strain evidence="52 104">DMG1500109</strain>
        <strain evidence="48">HPB3501</strain>
    </source>
</reference>
<reference evidence="54 97" key="10">
    <citation type="submission" date="2020-06" db="EMBL/GenBank/DDBJ databases">
        <title>Two Listeria outbreaks in Switzerland in 2018 and 2020.</title>
        <authorList>
            <person name="Stevens M.J.A."/>
            <person name="Bloemberg G."/>
            <person name="Nusch-Inderbinnen M."/>
            <person name="Stephan R."/>
        </authorList>
    </citation>
    <scope>NUCLEOTIDE SEQUENCE [LARGE SCALE GENOMIC DNA]</scope>
    <source>
        <strain evidence="54 97">N18-0707</strain>
    </source>
</reference>
<dbReference type="EMBL" id="AANDSR010000001">
    <property type="protein sequence ID" value="EDN9835075.1"/>
    <property type="molecule type" value="Genomic_DNA"/>
</dbReference>
<dbReference type="EMBL" id="DAAEEB010000010">
    <property type="protein sequence ID" value="HAA8053999.1"/>
    <property type="molecule type" value="Genomic_DNA"/>
</dbReference>
<dbReference type="EMBL" id="MJTJ01000019">
    <property type="protein sequence ID" value="OET49178.1"/>
    <property type="molecule type" value="Genomic_DNA"/>
</dbReference>
<name>A0A0B8RFU5_LISMN</name>
<evidence type="ECO:0000313" key="29">
    <source>
        <dbReference type="EMBL" id="EAG9520558.1"/>
    </source>
</evidence>
<evidence type="ECO:0000313" key="45">
    <source>
        <dbReference type="EMBL" id="EDO0986765.1"/>
    </source>
</evidence>
<dbReference type="Proteomes" id="UP000427828">
    <property type="component" value="Unassembled WGS sequence"/>
</dbReference>
<evidence type="ECO:0000313" key="60">
    <source>
        <dbReference type="Proteomes" id="UP000331186"/>
    </source>
</evidence>
<evidence type="ECO:0000313" key="99">
    <source>
        <dbReference type="Proteomes" id="UP000548278"/>
    </source>
</evidence>
<dbReference type="EMBL" id="AAAJKI010000012">
    <property type="protein sequence ID" value="EAC6548056.1"/>
    <property type="molecule type" value="Genomic_DNA"/>
</dbReference>
<reference evidence="40 70" key="8">
    <citation type="submission" date="2019-09" db="EMBL/GenBank/DDBJ databases">
        <authorList>
            <consortium name="GenomeTrakr network: Whole genome sequencing for foodborne pathogen traceback"/>
        </authorList>
    </citation>
    <scope>NUCLEOTIDE SEQUENCE [LARGE SCALE GENOMIC DNA]</scope>
    <source>
        <strain evidence="26 99">CFSAN004300</strain>
        <strain evidence="28 88">CFSAN072474</strain>
        <strain evidence="27 89">CFSAN072502</strain>
        <strain evidence="40 70">FLAG-55987</strain>
        <strain evidence="35 78">PHLUSALM00088</strain>
    </source>
</reference>
<dbReference type="Proteomes" id="UP000540117">
    <property type="component" value="Unassembled WGS sequence"/>
</dbReference>
<evidence type="ECO:0000313" key="96">
    <source>
        <dbReference type="Proteomes" id="UP000540417"/>
    </source>
</evidence>
<dbReference type="EMBL" id="JACAVN010000003">
    <property type="protein sequence ID" value="NYA01308.1"/>
    <property type="molecule type" value="Genomic_DNA"/>
</dbReference>
<evidence type="ECO:0000313" key="91">
    <source>
        <dbReference type="Proteomes" id="UP000527632"/>
    </source>
</evidence>
<dbReference type="EMBL" id="AAAJWF010000005">
    <property type="protein sequence ID" value="EAC7480871.1"/>
    <property type="molecule type" value="Genomic_DNA"/>
</dbReference>
<dbReference type="EMBL" id="AABBYJ010000001">
    <property type="protein sequence ID" value="EAG4330090.1"/>
    <property type="molecule type" value="Genomic_DNA"/>
</dbReference>
<evidence type="ECO:0000313" key="32">
    <source>
        <dbReference type="EMBL" id="EAH4240495.1"/>
    </source>
</evidence>
<dbReference type="EMBL" id="DAAJFY010000011">
    <property type="protein sequence ID" value="HAC0276341.1"/>
    <property type="molecule type" value="Genomic_DNA"/>
</dbReference>
<evidence type="ECO:0000313" key="37">
    <source>
        <dbReference type="EMBL" id="ECB9513809.1"/>
    </source>
</evidence>
<dbReference type="AlphaFoldDB" id="A0A0B8RFU5"/>
<dbReference type="EMBL" id="AABEKY010000007">
    <property type="protein sequence ID" value="EAG9388242.1"/>
    <property type="molecule type" value="Genomic_DNA"/>
</dbReference>
<dbReference type="InterPro" id="IPR016030">
    <property type="entry name" value="CblAdoTrfase-like"/>
</dbReference>
<reference evidence="45 83" key="7">
    <citation type="submission" date="2019-08" db="EMBL/GenBank/DDBJ databases">
        <authorList>
            <person name="Ashton P.M."/>
            <person name="Dallman T."/>
            <person name="Nair S."/>
            <person name="De Pinna E."/>
            <person name="Peters T."/>
            <person name="Grant K."/>
        </authorList>
    </citation>
    <scope>NUCLEOTIDE SEQUENCE [LARGE SCALE GENOMIC DNA]</scope>
    <source>
        <strain evidence="30 94">282333</strain>
        <strain evidence="31 93">282352</strain>
        <strain evidence="29 98">289003</strain>
        <strain evidence="45 83">788324</strain>
        <strain evidence="16">RL15000286</strain>
    </source>
</reference>
<evidence type="ECO:0000313" key="68">
    <source>
        <dbReference type="Proteomes" id="UP000354255"/>
    </source>
</evidence>
<dbReference type="Proteomes" id="UP000481141">
    <property type="component" value="Unassembled WGS sequence"/>
</dbReference>
<evidence type="ECO:0000313" key="48">
    <source>
        <dbReference type="EMBL" id="HAA9720887.1"/>
    </source>
</evidence>
<dbReference type="EMBL" id="AALAQH010000001">
    <property type="protein sequence ID" value="ECX6923148.1"/>
    <property type="molecule type" value="Genomic_DNA"/>
</dbReference>
<evidence type="ECO:0000259" key="4">
    <source>
        <dbReference type="Pfam" id="PF01923"/>
    </source>
</evidence>
<dbReference type="EMBL" id="AAAIXK010000001">
    <property type="protein sequence ID" value="EAC5548874.1"/>
    <property type="molecule type" value="Genomic_DNA"/>
</dbReference>
<dbReference type="Gene3D" id="1.20.1200.10">
    <property type="entry name" value="Cobalamin adenosyltransferase-like"/>
    <property type="match status" value="1"/>
</dbReference>
<dbReference type="Proteomes" id="UP000546397">
    <property type="component" value="Unassembled WGS sequence"/>
</dbReference>
<dbReference type="Proteomes" id="UP000533021">
    <property type="component" value="Unassembled WGS sequence"/>
</dbReference>
<dbReference type="EMBL" id="DAAJCS010000005">
    <property type="protein sequence ID" value="HAC0013014.1"/>
    <property type="molecule type" value="Genomic_DNA"/>
</dbReference>
<dbReference type="EMBL" id="AAANYN010000009">
    <property type="protein sequence ID" value="EAD5774172.1"/>
    <property type="molecule type" value="Genomic_DNA"/>
</dbReference>
<dbReference type="EMBL" id="DAAEZQ010000001">
    <property type="protein sequence ID" value="HAA9720887.1"/>
    <property type="molecule type" value="Genomic_DNA"/>
</dbReference>
<dbReference type="Proteomes" id="UP000540417">
    <property type="component" value="Unassembled WGS sequence"/>
</dbReference>
<evidence type="ECO:0000313" key="80">
    <source>
        <dbReference type="Proteomes" id="UP000427828"/>
    </source>
</evidence>
<evidence type="ECO:0000313" key="106">
    <source>
        <dbReference type="Proteomes" id="UP000852906"/>
    </source>
</evidence>
<dbReference type="Proteomes" id="UP000336166">
    <property type="component" value="Unassembled WGS sequence"/>
</dbReference>
<dbReference type="Proteomes" id="UP000489121">
    <property type="component" value="Unassembled WGS sequence"/>
</dbReference>
<dbReference type="EMBL" id="AAALRN010000001">
    <property type="protein sequence ID" value="EAD1183529.1"/>
    <property type="molecule type" value="Genomic_DNA"/>
</dbReference>
<dbReference type="EMBL" id="AAAKQF010000009">
    <property type="protein sequence ID" value="EAC9041035.1"/>
    <property type="molecule type" value="Genomic_DNA"/>
</dbReference>
<reference evidence="55 106" key="1">
    <citation type="submission" date="2016-09" db="EMBL/GenBank/DDBJ databases">
        <title>100K Listeria isolates.</title>
        <authorList>
            <person name="Chen P."/>
            <person name="Weimer B.C."/>
            <person name="Kong N."/>
            <person name="Huang B."/>
        </authorList>
    </citation>
    <scope>NUCLEOTIDE SEQUENCE [LARGE SCALE GENOMIC DNA]</scope>
    <source>
        <strain evidence="55 106">BCW_2383</strain>
    </source>
</reference>
<dbReference type="PIRSF" id="PIRSF012294">
    <property type="entry name" value="ATR_EutT"/>
    <property type="match status" value="1"/>
</dbReference>
<dbReference type="EMBL" id="AABFVG010000012">
    <property type="protein sequence ID" value="EAH2283281.1"/>
    <property type="molecule type" value="Genomic_DNA"/>
</dbReference>
<reference evidence="56 58" key="2">
    <citation type="journal article" date="2018" name="BMC Genomics">
        <title>Genes significantly associated with lineage II food isolates of Listeria monocytogenes.</title>
        <authorList>
            <person name="Pirone-Davies C."/>
            <person name="Chen Y."/>
            <person name="Pightling A."/>
            <person name="Ryan G."/>
            <person name="Wang Y."/>
            <person name="Yao K."/>
            <person name="Hoffmann M."/>
            <person name="Allard M.W."/>
        </authorList>
    </citation>
    <scope>NUCLEOTIDE SEQUENCE [LARGE SCALE GENOMIC DNA]</scope>
    <source>
        <strain evidence="56 58">PNUSAL000550</strain>
    </source>
</reference>
<dbReference type="GO" id="GO:0009236">
    <property type="term" value="P:cobalamin biosynthetic process"/>
    <property type="evidence" value="ECO:0007669"/>
    <property type="project" value="InterPro"/>
</dbReference>
<dbReference type="Proteomes" id="UP000852906">
    <property type="component" value="Unassembled WGS sequence"/>
</dbReference>
<evidence type="ECO:0000313" key="84">
    <source>
        <dbReference type="Proteomes" id="UP000478682"/>
    </source>
</evidence>
<dbReference type="OMA" id="ACCELCH"/>
<keyword evidence="2" id="KW-0547">Nucleotide-binding</keyword>
<dbReference type="EMBL" id="AABGHY010000012">
    <property type="protein sequence ID" value="EAH3295480.1"/>
    <property type="molecule type" value="Genomic_DNA"/>
</dbReference>
<evidence type="ECO:0000313" key="12">
    <source>
        <dbReference type="EMBL" id="EAD5774172.1"/>
    </source>
</evidence>
<dbReference type="Proteomes" id="UP000379076">
    <property type="component" value="Unassembled WGS sequence"/>
</dbReference>
<keyword evidence="1 5" id="KW-0808">Transferase</keyword>
<dbReference type="EMBL" id="DABJAN010000001">
    <property type="protein sequence ID" value="HAJ9592659.1"/>
    <property type="molecule type" value="Genomic_DNA"/>
</dbReference>
<evidence type="ECO:0000313" key="24">
    <source>
        <dbReference type="EMBL" id="EAG4463045.1"/>
    </source>
</evidence>
<dbReference type="Proteomes" id="UP000423131">
    <property type="component" value="Unassembled WGS sequence"/>
</dbReference>
<evidence type="ECO:0000313" key="67">
    <source>
        <dbReference type="Proteomes" id="UP000350032"/>
    </source>
</evidence>
<evidence type="ECO:0000313" key="30">
    <source>
        <dbReference type="EMBL" id="EAH2283281.1"/>
    </source>
</evidence>
<reference evidence="91 96" key="5">
    <citation type="submission" date="2019-04" db="EMBL/GenBank/DDBJ databases">
        <authorList>
            <consortium name="GenomeTrakr: Next Generation Sequencing Network for Food Pathogen Tracability"/>
        </authorList>
    </citation>
    <scope>NUCLEOTIDE SEQUENCE [LARGE SCALE GENOMIC DNA]</scope>
    <source>
        <strain evidence="22 100">10B02965A-1</strain>
        <strain evidence="8 72">CFSAN008042</strain>
        <strain evidence="24 92">CFSAN063727</strain>
        <strain evidence="42 61">CFSAN085184</strain>
        <strain evidence="43 81">CFSAN102901</strain>
        <strain evidence="14 74">FDA00006494</strain>
        <strain evidence="6 71">FDA00007096</strain>
        <strain evidence="10 77">FDA00008584</strain>
        <strain evidence="20">FDA00011243</strain>
        <strain evidence="7 60">FDA00013332</strain>
        <strain evidence="13 65">FDA00013853</strain>
        <strain evidence="36 79">FDA00014336</strain>
        <strain evidence="38 75">FDA00014370</strain>
        <strain evidence="37 76">FDA00014392</strain>
        <strain evidence="46">FDA00015054</strain>
        <strain evidence="23 95">FDA1005580-S054-001</strain>
        <strain evidence="85">FDA1090798-S029-001</strain>
        <strain evidence="86">FDA956581-098-004</strain>
        <strain evidence="21 90">FDA960927-006-004</strain>
        <strain evidence="25 101">FLAG-38921</strain>
        <strain evidence="39 80">FLAG-51482A</strain>
        <strain evidence="19 63">FLAG-54356</strain>
        <strain evidence="12 73">FSIS31901579</strain>
        <strain evidence="32 91">LS1344</strain>
        <strain evidence="33 96">LS1419</strain>
        <strain evidence="44 82">OSF101448</strain>
        <strain evidence="11 66">VA-WGS-00405</strain>
    </source>
</reference>
<dbReference type="Proteomes" id="UP000368512">
    <property type="component" value="Unassembled WGS sequence"/>
</dbReference>
<evidence type="ECO:0000313" key="41">
    <source>
        <dbReference type="EMBL" id="ECY9782327.1"/>
    </source>
</evidence>
<dbReference type="EMBL" id="AABGVJ010000001">
    <property type="protein sequence ID" value="EAH4371602.1"/>
    <property type="molecule type" value="Genomic_DNA"/>
</dbReference>
<dbReference type="Proteomes" id="UP000398321">
    <property type="component" value="Unassembled WGS sequence"/>
</dbReference>
<dbReference type="Proteomes" id="UP000403352">
    <property type="component" value="Unassembled WGS sequence"/>
</dbReference>
<evidence type="ECO:0000313" key="8">
    <source>
        <dbReference type="EMBL" id="EAC7480871.1"/>
    </source>
</evidence>
<evidence type="ECO:0000313" key="20">
    <source>
        <dbReference type="EMBL" id="EAG2243898.1"/>
    </source>
</evidence>
<evidence type="ECO:0000313" key="50">
    <source>
        <dbReference type="EMBL" id="HAC0013014.1"/>
    </source>
</evidence>
<dbReference type="Proteomes" id="UP000354255">
    <property type="component" value="Unassembled WGS sequence"/>
</dbReference>
<reference evidence="62 64" key="4">
    <citation type="submission" date="2018-06" db="EMBL/GenBank/DDBJ databases">
        <authorList>
            <consortium name="PulseNet: The National Subtyping Network for Foodborne Disease Surveillance"/>
            <person name="Tarr C.L."/>
            <person name="Trees E."/>
            <person name="Katz L.S."/>
            <person name="Carleton-Romer H.A."/>
            <person name="Stroika S."/>
            <person name="Kucerova Z."/>
            <person name="Roache K.F."/>
            <person name="Sabol A.L."/>
            <person name="Besser J."/>
            <person name="Gerner-Smidt P."/>
        </authorList>
    </citation>
    <scope>NUCLEOTIDE SEQUENCE [LARGE SCALE GENOMIC DNA]</scope>
    <source>
        <strain evidence="5 64">2015L-6227</strain>
        <strain evidence="15 62">PNUSAL000134</strain>
        <strain evidence="9 68">PNUSAL000910</strain>
        <strain evidence="17 69">PNUSAL002180</strain>
        <strain evidence="18 84">PNUSAL002298</strain>
        <strain evidence="34 67">PNUSAL004402</strain>
        <strain evidence="41 87">PNUSAL005692</strain>
    </source>
</reference>
<dbReference type="Proteomes" id="UP000527632">
    <property type="component" value="Unassembled WGS sequence"/>
</dbReference>
<dbReference type="Proteomes" id="UP000358545">
    <property type="component" value="Unassembled WGS sequence"/>
</dbReference>
<evidence type="ECO:0000313" key="70">
    <source>
        <dbReference type="Proteomes" id="UP000364988"/>
    </source>
</evidence>
<evidence type="ECO:0000313" key="92">
    <source>
        <dbReference type="Proteomes" id="UP000528151"/>
    </source>
</evidence>
<dbReference type="EMBL" id="AABEKN010000006">
    <property type="protein sequence ID" value="EAG9354731.1"/>
    <property type="molecule type" value="Genomic_DNA"/>
</dbReference>
<evidence type="ECO:0000313" key="62">
    <source>
        <dbReference type="Proteomes" id="UP000336166"/>
    </source>
</evidence>
<dbReference type="Proteomes" id="UP000522199">
    <property type="component" value="Unassembled WGS sequence"/>
</dbReference>
<evidence type="ECO:0000313" key="94">
    <source>
        <dbReference type="Proteomes" id="UP000533021"/>
    </source>
</evidence>
<evidence type="ECO:0000313" key="59">
    <source>
        <dbReference type="Proteomes" id="UP000322220"/>
    </source>
</evidence>
<dbReference type="Pfam" id="PF01923">
    <property type="entry name" value="Cob_adeno_trans"/>
    <property type="match status" value="1"/>
</dbReference>
<dbReference type="EMBL" id="AAASLB010000008">
    <property type="protein sequence ID" value="EAE4942925.1"/>
    <property type="molecule type" value="Genomic_DNA"/>
</dbReference>
<evidence type="ECO:0000313" key="98">
    <source>
        <dbReference type="Proteomes" id="UP000546397"/>
    </source>
</evidence>
<evidence type="ECO:0000313" key="76">
    <source>
        <dbReference type="Proteomes" id="UP000398321"/>
    </source>
</evidence>
<evidence type="ECO:0000313" key="52">
    <source>
        <dbReference type="EMBL" id="HAC1754329.1"/>
    </source>
</evidence>
<evidence type="ECO:0000313" key="53">
    <source>
        <dbReference type="EMBL" id="HAJ9592659.1"/>
    </source>
</evidence>
<evidence type="ECO:0000256" key="2">
    <source>
        <dbReference type="ARBA" id="ARBA00022741"/>
    </source>
</evidence>
<evidence type="ECO:0000313" key="83">
    <source>
        <dbReference type="Proteomes" id="UP000467536"/>
    </source>
</evidence>
<dbReference type="Proteomes" id="UP000455569">
    <property type="component" value="Unassembled WGS sequence"/>
</dbReference>
<dbReference type="KEGG" id="lmok:CQ02_06070"/>
<evidence type="ECO:0000313" key="86">
    <source>
        <dbReference type="Proteomes" id="UP000481141"/>
    </source>
</evidence>
<reference evidence="57 59" key="6">
    <citation type="submission" date="2019-08" db="EMBL/GenBank/DDBJ databases">
        <title>Soil Listeria distribution.</title>
        <authorList>
            <person name="Liao J."/>
        </authorList>
    </citation>
    <scope>NUCLEOTIDE SEQUENCE [LARGE SCALE GENOMIC DNA]</scope>
    <source>
        <strain evidence="57 59">IN-RH-2-BL1</strain>
    </source>
</reference>
<dbReference type="EMBL" id="AABDGJ010000009">
    <property type="protein sequence ID" value="EAG6991271.1"/>
    <property type="molecule type" value="Genomic_DNA"/>
</dbReference>
<evidence type="ECO:0000313" key="42">
    <source>
        <dbReference type="EMBL" id="EDH0840001.1"/>
    </source>
</evidence>
<dbReference type="EMBL" id="QXLS01000001">
    <property type="protein sequence ID" value="RKA10544.1"/>
    <property type="molecule type" value="Genomic_DNA"/>
</dbReference>
<evidence type="ECO:0000313" key="71">
    <source>
        <dbReference type="Proteomes" id="UP000365297"/>
    </source>
</evidence>
<dbReference type="Proteomes" id="UP000467347">
    <property type="component" value="Unassembled WGS sequence"/>
</dbReference>
<dbReference type="Proteomes" id="UP000530452">
    <property type="component" value="Unassembled WGS sequence"/>
</dbReference>
<evidence type="ECO:0000313" key="51">
    <source>
        <dbReference type="EMBL" id="HAC0276341.1"/>
    </source>
</evidence>
<dbReference type="EMBL" id="AAHZFN010000016">
    <property type="protein sequence ID" value="ECB9474472.1"/>
    <property type="molecule type" value="Genomic_DNA"/>
</dbReference>
<dbReference type="Proteomes" id="UP000544530">
    <property type="component" value="Unassembled WGS sequence"/>
</dbReference>
<dbReference type="EMBL" id="AABBHO010000009">
    <property type="protein sequence ID" value="EAG2996538.1"/>
    <property type="molecule type" value="Genomic_DNA"/>
</dbReference>
<evidence type="ECO:0000313" key="34">
    <source>
        <dbReference type="EMBL" id="EAK8898754.1"/>
    </source>
</evidence>
<evidence type="ECO:0000256" key="1">
    <source>
        <dbReference type="ARBA" id="ARBA00022679"/>
    </source>
</evidence>
<dbReference type="EMBL" id="AAAQQZ010000001">
    <property type="protein sequence ID" value="EAE1337833.1"/>
    <property type="molecule type" value="Genomic_DNA"/>
</dbReference>
<evidence type="ECO:0000313" key="61">
    <source>
        <dbReference type="Proteomes" id="UP000335978"/>
    </source>
</evidence>
<evidence type="ECO:0000313" key="88">
    <source>
        <dbReference type="Proteomes" id="UP000522199"/>
    </source>
</evidence>
<evidence type="ECO:0000313" key="10">
    <source>
        <dbReference type="EMBL" id="EAD1183529.1"/>
    </source>
</evidence>
<evidence type="ECO:0000313" key="39">
    <source>
        <dbReference type="EMBL" id="ECX6923148.1"/>
    </source>
</evidence>
<dbReference type="Proteomes" id="UP000478682">
    <property type="component" value="Unassembled WGS sequence"/>
</dbReference>
<evidence type="ECO:0000313" key="6">
    <source>
        <dbReference type="EMBL" id="EAC5548874.1"/>
    </source>
</evidence>
<evidence type="ECO:0000313" key="27">
    <source>
        <dbReference type="EMBL" id="EAG9354731.1"/>
    </source>
</evidence>
<evidence type="ECO:0000313" key="17">
    <source>
        <dbReference type="EMBL" id="EAG0867908.1"/>
    </source>
</evidence>
<evidence type="ECO:0000313" key="54">
    <source>
        <dbReference type="EMBL" id="NYA01308.1"/>
    </source>
</evidence>
<evidence type="ECO:0000313" key="21">
    <source>
        <dbReference type="EMBL" id="EAG2513638.1"/>
    </source>
</evidence>
<dbReference type="EMBL" id="DAAIJL010000014">
    <property type="protein sequence ID" value="HAB8558217.1"/>
    <property type="molecule type" value="Genomic_DNA"/>
</dbReference>
<evidence type="ECO:0000313" key="49">
    <source>
        <dbReference type="EMBL" id="HAB8558217.1"/>
    </source>
</evidence>
<evidence type="ECO:0000313" key="65">
    <source>
        <dbReference type="Proteomes" id="UP000344343"/>
    </source>
</evidence>
<evidence type="ECO:0000313" key="36">
    <source>
        <dbReference type="EMBL" id="ECB9474472.1"/>
    </source>
</evidence>
<accession>A0A0B8RFU5</accession>
<evidence type="ECO:0000313" key="56">
    <source>
        <dbReference type="EMBL" id="RKA10544.1"/>
    </source>
</evidence>
<evidence type="ECO:0000313" key="73">
    <source>
        <dbReference type="Proteomes" id="UP000376505"/>
    </source>
</evidence>
<organism evidence="49 105">
    <name type="scientific">Listeria monocytogenes</name>
    <dbReference type="NCBI Taxonomy" id="1639"/>
    <lineage>
        <taxon>Bacteria</taxon>
        <taxon>Bacillati</taxon>
        <taxon>Bacillota</taxon>
        <taxon>Bacilli</taxon>
        <taxon>Bacillales</taxon>
        <taxon>Listeriaceae</taxon>
        <taxon>Listeria</taxon>
    </lineage>
</organism>
<keyword evidence="3" id="KW-0067">ATP-binding</keyword>
<evidence type="ECO:0000313" key="14">
    <source>
        <dbReference type="EMBL" id="EAE1337833.1"/>
    </source>
</evidence>
<dbReference type="EMBL" id="AABATR010000001">
    <property type="protein sequence ID" value="EAG1892675.1"/>
    <property type="molecule type" value="Genomic_DNA"/>
</dbReference>